<reference evidence="12 13" key="1">
    <citation type="journal article" date="2019" name="Nat. Ecol. Evol.">
        <title>Megaphylogeny resolves global patterns of mushroom evolution.</title>
        <authorList>
            <person name="Varga T."/>
            <person name="Krizsan K."/>
            <person name="Foldi C."/>
            <person name="Dima B."/>
            <person name="Sanchez-Garcia M."/>
            <person name="Sanchez-Ramirez S."/>
            <person name="Szollosi G.J."/>
            <person name="Szarkandi J.G."/>
            <person name="Papp V."/>
            <person name="Albert L."/>
            <person name="Andreopoulos W."/>
            <person name="Angelini C."/>
            <person name="Antonin V."/>
            <person name="Barry K.W."/>
            <person name="Bougher N.L."/>
            <person name="Buchanan P."/>
            <person name="Buyck B."/>
            <person name="Bense V."/>
            <person name="Catcheside P."/>
            <person name="Chovatia M."/>
            <person name="Cooper J."/>
            <person name="Damon W."/>
            <person name="Desjardin D."/>
            <person name="Finy P."/>
            <person name="Geml J."/>
            <person name="Haridas S."/>
            <person name="Hughes K."/>
            <person name="Justo A."/>
            <person name="Karasinski D."/>
            <person name="Kautmanova I."/>
            <person name="Kiss B."/>
            <person name="Kocsube S."/>
            <person name="Kotiranta H."/>
            <person name="LaButti K.M."/>
            <person name="Lechner B.E."/>
            <person name="Liimatainen K."/>
            <person name="Lipzen A."/>
            <person name="Lukacs Z."/>
            <person name="Mihaltcheva S."/>
            <person name="Morgado L.N."/>
            <person name="Niskanen T."/>
            <person name="Noordeloos M.E."/>
            <person name="Ohm R.A."/>
            <person name="Ortiz-Santana B."/>
            <person name="Ovrebo C."/>
            <person name="Racz N."/>
            <person name="Riley R."/>
            <person name="Savchenko A."/>
            <person name="Shiryaev A."/>
            <person name="Soop K."/>
            <person name="Spirin V."/>
            <person name="Szebenyi C."/>
            <person name="Tomsovsky M."/>
            <person name="Tulloss R.E."/>
            <person name="Uehling J."/>
            <person name="Grigoriev I.V."/>
            <person name="Vagvolgyi C."/>
            <person name="Papp T."/>
            <person name="Martin F.M."/>
            <person name="Miettinen O."/>
            <person name="Hibbett D.S."/>
            <person name="Nagy L.G."/>
        </authorList>
    </citation>
    <scope>NUCLEOTIDE SEQUENCE [LARGE SCALE GENOMIC DNA]</scope>
    <source>
        <strain evidence="12 13">FP101781</strain>
    </source>
</reference>
<dbReference type="Gene3D" id="1.20.1420.30">
    <property type="entry name" value="NCX, central ion-binding region"/>
    <property type="match status" value="1"/>
</dbReference>
<accession>A0A4Y7TZV8</accession>
<feature type="transmembrane region" description="Helical" evidence="9">
    <location>
        <begin position="979"/>
        <end position="998"/>
    </location>
</feature>
<feature type="transmembrane region" description="Helical" evidence="9">
    <location>
        <begin position="248"/>
        <end position="264"/>
    </location>
</feature>
<feature type="transmembrane region" description="Helical" evidence="9">
    <location>
        <begin position="655"/>
        <end position="675"/>
    </location>
</feature>
<keyword evidence="6" id="KW-0406">Ion transport</keyword>
<dbReference type="PANTHER" id="PTHR31503">
    <property type="entry name" value="VACUOLAR CALCIUM ION TRANSPORTER"/>
    <property type="match status" value="1"/>
</dbReference>
<keyword evidence="7 9" id="KW-0472">Membrane</keyword>
<evidence type="ECO:0000313" key="12">
    <source>
        <dbReference type="EMBL" id="TEB39705.1"/>
    </source>
</evidence>
<feature type="compositionally biased region" description="Acidic residues" evidence="8">
    <location>
        <begin position="115"/>
        <end position="126"/>
    </location>
</feature>
<keyword evidence="4 9" id="KW-0812">Transmembrane</keyword>
<evidence type="ECO:0000256" key="3">
    <source>
        <dbReference type="ARBA" id="ARBA00022448"/>
    </source>
</evidence>
<feature type="transmembrane region" description="Helical" evidence="9">
    <location>
        <begin position="548"/>
        <end position="575"/>
    </location>
</feature>
<feature type="compositionally biased region" description="Polar residues" evidence="8">
    <location>
        <begin position="33"/>
        <end position="54"/>
    </location>
</feature>
<feature type="region of interest" description="Disordered" evidence="8">
    <location>
        <begin position="1"/>
        <end position="160"/>
    </location>
</feature>
<feature type="transmembrane region" description="Helical" evidence="9">
    <location>
        <begin position="1018"/>
        <end position="1035"/>
    </location>
</feature>
<sequence length="1098" mass="120061">MSNLYSSTADDDDDSGNLASTPMPYNHLHRSISRTSQWSVPETPQHHNQGTSYFPSSSPPPPPSSWQHTSPLNARNPSSSTQPTRRAMRSTSVSSSQAASYRHRGEASREREGDMDYSDEGEEDVEYREHRRRAGKSAAPPEPENGNPGEGEESDENGEPVTLKDRQSLINVEHPFGLPIWKPALYKKSRSVTRNADAALHSIPSAQAERHLLPGNLFWVVVFGWWLGVVCFVISAILYITPLGGKKYANLVFGLGWYIAWPFGKYVEGDDPMDAPSDDEADFPDRQRWSGGNDTVRGAAASIIDDDDSVDTVRLDEGDSQRIRIAAQPAPGREERTPLLRHRESVLPTPSKSYGTTKYTPPTTATYGTPDFATTTKTSDWLGKICFWLAFVSIIAPLLLLVCLICWALVVTIPMAKLNWQLIQYLFTRPFTIRFCAAPPVVVVATPPEGEHTANTLSESQEQPAAAQFSVKHPRLSEGQLAPSGSPTSTVLLCVYHAVGAQYYKYTVGGVNILFINLLPIVFFVIFDGFVLLPMVEKLEHDGKHVPAFLGAIASEGTIFLLSLLSVIPLSYFIGMAVASISAQSSIGMGAVINATFGSIIEIILYGIALTQGKGHLVEGSIVGSLLAGVLLMPGMSMCSSAVRRKEQKFNAKSAGVTSVMLIMAIIGALTPTLFYQTYGNFQLVCSGCPSTPNQGGTPWICDHCYYKHPDPVDDPFYQSSVKNLMYLCAGILLFSYLIGLWFSLRTHASQIWRNPQQLMDQDLPIHQRLSLHPKPLASGTSASHIVPTQPHLLRRTSANPNEQSSAPAPTSATSTARSPAPNMSPTFPRRVSYAVSQQPSFLPVMESVDHAVKNDLQNLHLPGPMTTDDFTRAVAVATVSALRHQQVHGQASGKLRASMGDADGEHGGHDAPSWSRFVSASVLLACTALYAVIAELLVDVVDVILQGSGIDEKFLGFMNAMSFALNGNIALSMEIGSAYALQVCLLQIPAMVAFSAWHDPQHMGEVARTFTLIFPRWDVIALILSVFLMTYTYIEAKSNYHRGSILILSYLVLLSGFYFAPPTAVDVDTGHLESLTSEFPALTFWQSIRWYLHSLLP</sequence>
<dbReference type="InterPro" id="IPR044880">
    <property type="entry name" value="NCX_ion-bd_dom_sf"/>
</dbReference>
<dbReference type="OrthoDB" id="16982at2759"/>
<dbReference type="InterPro" id="IPR004837">
    <property type="entry name" value="NaCa_Exmemb"/>
</dbReference>
<dbReference type="InterPro" id="IPR005185">
    <property type="entry name" value="YccF"/>
</dbReference>
<dbReference type="GO" id="GO:0006874">
    <property type="term" value="P:intracellular calcium ion homeostasis"/>
    <property type="evidence" value="ECO:0007669"/>
    <property type="project" value="TreeGrafter"/>
</dbReference>
<feature type="transmembrane region" description="Helical" evidence="9">
    <location>
        <begin position="387"/>
        <end position="410"/>
    </location>
</feature>
<dbReference type="Pfam" id="PF03733">
    <property type="entry name" value="YccF"/>
    <property type="match status" value="1"/>
</dbReference>
<feature type="compositionally biased region" description="Basic and acidic residues" evidence="8">
    <location>
        <begin position="103"/>
        <end position="114"/>
    </location>
</feature>
<keyword evidence="3" id="KW-0813">Transport</keyword>
<comment type="similarity">
    <text evidence="2">Belongs to the Ca(2+):cation antiporter (CaCA) (TC 2.A.19) family.</text>
</comment>
<feature type="compositionally biased region" description="Acidic residues" evidence="8">
    <location>
        <begin position="272"/>
        <end position="282"/>
    </location>
</feature>
<proteinExistence type="inferred from homology"/>
<evidence type="ECO:0000256" key="6">
    <source>
        <dbReference type="ARBA" id="ARBA00023065"/>
    </source>
</evidence>
<keyword evidence="5 9" id="KW-1133">Transmembrane helix</keyword>
<evidence type="ECO:0000256" key="1">
    <source>
        <dbReference type="ARBA" id="ARBA00004127"/>
    </source>
</evidence>
<evidence type="ECO:0000313" key="13">
    <source>
        <dbReference type="Proteomes" id="UP000298030"/>
    </source>
</evidence>
<dbReference type="GO" id="GO:0005774">
    <property type="term" value="C:vacuolar membrane"/>
    <property type="evidence" value="ECO:0007669"/>
    <property type="project" value="UniProtKB-ARBA"/>
</dbReference>
<dbReference type="InterPro" id="IPR004713">
    <property type="entry name" value="CaH_exchang"/>
</dbReference>
<dbReference type="Pfam" id="PF01699">
    <property type="entry name" value="Na_Ca_ex"/>
    <property type="match status" value="2"/>
</dbReference>
<feature type="transmembrane region" description="Helical" evidence="9">
    <location>
        <begin position="621"/>
        <end position="643"/>
    </location>
</feature>
<feature type="region of interest" description="Disordered" evidence="8">
    <location>
        <begin position="796"/>
        <end position="828"/>
    </location>
</feature>
<feature type="compositionally biased region" description="Low complexity" evidence="8">
    <location>
        <begin position="89"/>
        <end position="100"/>
    </location>
</feature>
<dbReference type="GO" id="GO:0012505">
    <property type="term" value="C:endomembrane system"/>
    <property type="evidence" value="ECO:0007669"/>
    <property type="project" value="UniProtKB-SubCell"/>
</dbReference>
<comment type="caution">
    <text evidence="12">The sequence shown here is derived from an EMBL/GenBank/DDBJ whole genome shotgun (WGS) entry which is preliminary data.</text>
</comment>
<dbReference type="GO" id="GO:0015369">
    <property type="term" value="F:calcium:proton antiporter activity"/>
    <property type="evidence" value="ECO:0007669"/>
    <property type="project" value="TreeGrafter"/>
</dbReference>
<evidence type="ECO:0000256" key="8">
    <source>
        <dbReference type="SAM" id="MobiDB-lite"/>
    </source>
</evidence>
<dbReference type="STRING" id="71717.A0A4Y7TZV8"/>
<feature type="transmembrane region" description="Helical" evidence="9">
    <location>
        <begin position="1044"/>
        <end position="1061"/>
    </location>
</feature>
<feature type="compositionally biased region" description="Low complexity" evidence="8">
    <location>
        <begin position="805"/>
        <end position="822"/>
    </location>
</feature>
<dbReference type="Proteomes" id="UP000298030">
    <property type="component" value="Unassembled WGS sequence"/>
</dbReference>
<feature type="transmembrane region" description="Helical" evidence="9">
    <location>
        <begin position="217"/>
        <end position="241"/>
    </location>
</feature>
<feature type="transmembrane region" description="Helical" evidence="9">
    <location>
        <begin position="587"/>
        <end position="609"/>
    </location>
</feature>
<evidence type="ECO:0000256" key="4">
    <source>
        <dbReference type="ARBA" id="ARBA00022692"/>
    </source>
</evidence>
<keyword evidence="13" id="KW-1185">Reference proteome</keyword>
<feature type="transmembrane region" description="Helical" evidence="9">
    <location>
        <begin position="725"/>
        <end position="745"/>
    </location>
</feature>
<comment type="subcellular location">
    <subcellularLocation>
        <location evidence="1">Endomembrane system</location>
        <topology evidence="1">Multi-pass membrane protein</topology>
    </subcellularLocation>
</comment>
<evidence type="ECO:0000256" key="7">
    <source>
        <dbReference type="ARBA" id="ARBA00023136"/>
    </source>
</evidence>
<evidence type="ECO:0000259" key="10">
    <source>
        <dbReference type="Pfam" id="PF01699"/>
    </source>
</evidence>
<dbReference type="AlphaFoldDB" id="A0A4Y7TZV8"/>
<dbReference type="EMBL" id="QPFP01000001">
    <property type="protein sequence ID" value="TEB39705.1"/>
    <property type="molecule type" value="Genomic_DNA"/>
</dbReference>
<evidence type="ECO:0000256" key="5">
    <source>
        <dbReference type="ARBA" id="ARBA00022989"/>
    </source>
</evidence>
<evidence type="ECO:0000256" key="2">
    <source>
        <dbReference type="ARBA" id="ARBA00008170"/>
    </source>
</evidence>
<feature type="transmembrane region" description="Helical" evidence="9">
    <location>
        <begin position="513"/>
        <end position="536"/>
    </location>
</feature>
<feature type="domain" description="Sodium/calcium exchanger membrane region" evidence="10">
    <location>
        <begin position="921"/>
        <end position="1059"/>
    </location>
</feature>
<evidence type="ECO:0000259" key="11">
    <source>
        <dbReference type="Pfam" id="PF03733"/>
    </source>
</evidence>
<evidence type="ECO:0008006" key="14">
    <source>
        <dbReference type="Google" id="ProtNLM"/>
    </source>
</evidence>
<name>A0A4Y7TZV8_COPMI</name>
<feature type="region of interest" description="Disordered" evidence="8">
    <location>
        <begin position="272"/>
        <end position="294"/>
    </location>
</feature>
<feature type="compositionally biased region" description="Polar residues" evidence="8">
    <location>
        <begin position="66"/>
        <end position="84"/>
    </location>
</feature>
<gene>
    <name evidence="12" type="ORF">FA13DRAFT_1751002</name>
</gene>
<protein>
    <recommendedName>
        <fullName evidence="14">Calcium permease</fullName>
    </recommendedName>
</protein>
<evidence type="ECO:0000256" key="9">
    <source>
        <dbReference type="SAM" id="Phobius"/>
    </source>
</evidence>
<feature type="domain" description="Sodium/calcium exchanger membrane region" evidence="10">
    <location>
        <begin position="559"/>
        <end position="683"/>
    </location>
</feature>
<feature type="domain" description="Inner membrane component" evidence="11">
    <location>
        <begin position="215"/>
        <end position="265"/>
    </location>
</feature>
<dbReference type="PANTHER" id="PTHR31503:SF10">
    <property type="entry name" value="VNX1 PROTEIN"/>
    <property type="match status" value="1"/>
</dbReference>
<organism evidence="12 13">
    <name type="scientific">Coprinellus micaceus</name>
    <name type="common">Glistening ink-cap mushroom</name>
    <name type="synonym">Coprinus micaceus</name>
    <dbReference type="NCBI Taxonomy" id="71717"/>
    <lineage>
        <taxon>Eukaryota</taxon>
        <taxon>Fungi</taxon>
        <taxon>Dikarya</taxon>
        <taxon>Basidiomycota</taxon>
        <taxon>Agaricomycotina</taxon>
        <taxon>Agaricomycetes</taxon>
        <taxon>Agaricomycetidae</taxon>
        <taxon>Agaricales</taxon>
        <taxon>Agaricineae</taxon>
        <taxon>Psathyrellaceae</taxon>
        <taxon>Coprinellus</taxon>
    </lineage>
</organism>